<dbReference type="RefSeq" id="WP_074571087.1">
    <property type="nucleotide sequence ID" value="NZ_FNJQ01000002.1"/>
</dbReference>
<proteinExistence type="predicted"/>
<dbReference type="EMBL" id="FNJQ01000002">
    <property type="protein sequence ID" value="SDO85808.1"/>
    <property type="molecule type" value="Genomic_DNA"/>
</dbReference>
<reference evidence="1 2" key="1">
    <citation type="submission" date="2016-10" db="EMBL/GenBank/DDBJ databases">
        <authorList>
            <person name="de Groot N.N."/>
        </authorList>
    </citation>
    <scope>NUCLEOTIDE SEQUENCE [LARGE SCALE GENOMIC DNA]</scope>
    <source>
        <strain evidence="1 2">S137</strain>
    </source>
</reference>
<evidence type="ECO:0000313" key="1">
    <source>
        <dbReference type="EMBL" id="SDO85808.1"/>
    </source>
</evidence>
<evidence type="ECO:0000313" key="2">
    <source>
        <dbReference type="Proteomes" id="UP000182412"/>
    </source>
</evidence>
<gene>
    <name evidence="1" type="ORF">SAMN05216366_102108</name>
</gene>
<accession>A0A1H0MZE2</accession>
<organism evidence="1 2">
    <name type="scientific">Selenomonas ruminantium</name>
    <dbReference type="NCBI Taxonomy" id="971"/>
    <lineage>
        <taxon>Bacteria</taxon>
        <taxon>Bacillati</taxon>
        <taxon>Bacillota</taxon>
        <taxon>Negativicutes</taxon>
        <taxon>Selenomonadales</taxon>
        <taxon>Selenomonadaceae</taxon>
        <taxon>Selenomonas</taxon>
    </lineage>
</organism>
<protein>
    <submittedName>
        <fullName evidence="1">Uncharacterized protein</fullName>
    </submittedName>
</protein>
<dbReference type="SUPFAM" id="SSF101386">
    <property type="entry name" value="all-alpha NTP pyrophosphatases"/>
    <property type="match status" value="1"/>
</dbReference>
<dbReference type="Proteomes" id="UP000182412">
    <property type="component" value="Unassembled WGS sequence"/>
</dbReference>
<name>A0A1H0MZE2_SELRU</name>
<dbReference type="OrthoDB" id="10001205at2"/>
<sequence>MRKNHNKNNGAWAAVFSLTKELYLLGKAVRVLGSWTAKIDRDISEIKKSVKRTEKKKPLLLLAIPKPCDGELYRNWTLDNYAKKVDEEHAEMFEAYVKWRATGEEADRHEFLRECTDSIVAITSFMNKAGADIHERQKVLCEVNNSNATRDNGKRFKKGA</sequence>
<dbReference type="AlphaFoldDB" id="A0A1H0MZE2"/>